<comment type="caution">
    <text evidence="2">The sequence shown here is derived from an EMBL/GenBank/DDBJ whole genome shotgun (WGS) entry which is preliminary data.</text>
</comment>
<evidence type="ECO:0008006" key="4">
    <source>
        <dbReference type="Google" id="ProtNLM"/>
    </source>
</evidence>
<evidence type="ECO:0000313" key="3">
    <source>
        <dbReference type="Proteomes" id="UP001589568"/>
    </source>
</evidence>
<dbReference type="Proteomes" id="UP001589568">
    <property type="component" value="Unassembled WGS sequence"/>
</dbReference>
<accession>A0ABV5NYM0</accession>
<keyword evidence="1" id="KW-0812">Transmembrane</keyword>
<proteinExistence type="predicted"/>
<name>A0ABV5NYM0_9ACTN</name>
<dbReference type="RefSeq" id="WP_345399094.1">
    <property type="nucleotide sequence ID" value="NZ_BAAAXS010000001.1"/>
</dbReference>
<evidence type="ECO:0000256" key="1">
    <source>
        <dbReference type="SAM" id="Phobius"/>
    </source>
</evidence>
<evidence type="ECO:0000313" key="2">
    <source>
        <dbReference type="EMBL" id="MFB9475413.1"/>
    </source>
</evidence>
<feature type="transmembrane region" description="Helical" evidence="1">
    <location>
        <begin position="123"/>
        <end position="143"/>
    </location>
</feature>
<reference evidence="2 3" key="1">
    <citation type="submission" date="2024-09" db="EMBL/GenBank/DDBJ databases">
        <authorList>
            <person name="Sun Q."/>
            <person name="Mori K."/>
        </authorList>
    </citation>
    <scope>NUCLEOTIDE SEQUENCE [LARGE SCALE GENOMIC DNA]</scope>
    <source>
        <strain evidence="2 3">JCM 3324</strain>
    </source>
</reference>
<feature type="transmembrane region" description="Helical" evidence="1">
    <location>
        <begin position="31"/>
        <end position="50"/>
    </location>
</feature>
<gene>
    <name evidence="2" type="ORF">ACFFR3_38490</name>
</gene>
<keyword evidence="3" id="KW-1185">Reference proteome</keyword>
<dbReference type="EMBL" id="JBHMCF010000042">
    <property type="protein sequence ID" value="MFB9475413.1"/>
    <property type="molecule type" value="Genomic_DNA"/>
</dbReference>
<keyword evidence="1" id="KW-1133">Transmembrane helix</keyword>
<feature type="transmembrane region" description="Helical" evidence="1">
    <location>
        <begin position="56"/>
        <end position="78"/>
    </location>
</feature>
<organism evidence="2 3">
    <name type="scientific">Nonomuraea salmonea</name>
    <dbReference type="NCBI Taxonomy" id="46181"/>
    <lineage>
        <taxon>Bacteria</taxon>
        <taxon>Bacillati</taxon>
        <taxon>Actinomycetota</taxon>
        <taxon>Actinomycetes</taxon>
        <taxon>Streptosporangiales</taxon>
        <taxon>Streptosporangiaceae</taxon>
        <taxon>Nonomuraea</taxon>
    </lineage>
</organism>
<sequence>MNSVETGLLILLVLAFVIYRQFKTRPADRSSIFYISAVVIVIGLVSGGLFDPDHFALSLAFLAAEGVAGVGLGILRAMTVRIWADAQGVAWSKGTVWTLLAWLASIAVRVIEQVAGTSMGLTVTTGGILIFVGLTLATQALVVSRRARALPGSAARSYNVER</sequence>
<keyword evidence="1" id="KW-0472">Membrane</keyword>
<protein>
    <recommendedName>
        <fullName evidence="4">DUF1453 domain-containing protein</fullName>
    </recommendedName>
</protein>
<feature type="transmembrane region" description="Helical" evidence="1">
    <location>
        <begin position="90"/>
        <end position="111"/>
    </location>
</feature>
<feature type="transmembrane region" description="Helical" evidence="1">
    <location>
        <begin position="6"/>
        <end position="22"/>
    </location>
</feature>